<keyword evidence="3" id="KW-0808">Transferase</keyword>
<dbReference type="SUPFAM" id="SSF46785">
    <property type="entry name" value="Winged helix' DNA-binding domain"/>
    <property type="match status" value="1"/>
</dbReference>
<evidence type="ECO:0000313" key="3">
    <source>
        <dbReference type="EMBL" id="QAU51825.1"/>
    </source>
</evidence>
<dbReference type="CDD" id="cd16345">
    <property type="entry name" value="LMWP_ArsC"/>
    <property type="match status" value="1"/>
</dbReference>
<dbReference type="SMART" id="SM00226">
    <property type="entry name" value="LMWPc"/>
    <property type="match status" value="1"/>
</dbReference>
<dbReference type="InterPro" id="IPR001845">
    <property type="entry name" value="HTH_ArsR_DNA-bd_dom"/>
</dbReference>
<sequence>MWYRGGVNDSRTCTRPVGKVDLPSVSLETRVEQFKALGDITRLQLALMVRRAAPSPVCACNFPDAFGMSQSTISHHLAKLVKARVLERQKRGKWAYFTLNPDFDQNLLANLAPGAAMNVNAATSGTTILFACRQNAGRSQIAAALAKQLAPEGVTILSAGSEPADVVHPVVVDALAELGLQPDSQPKPLDPAQVKTSDWVVTMGCGEACPFFPGVHYQDWEIDDPSDRPLEEVRVIIDQIRTRVQELLDTVSQG</sequence>
<evidence type="ECO:0000259" key="2">
    <source>
        <dbReference type="PROSITE" id="PS50987"/>
    </source>
</evidence>
<evidence type="ECO:0000313" key="4">
    <source>
        <dbReference type="Proteomes" id="UP000288929"/>
    </source>
</evidence>
<dbReference type="GO" id="GO:0003700">
    <property type="term" value="F:DNA-binding transcription factor activity"/>
    <property type="evidence" value="ECO:0007669"/>
    <property type="project" value="InterPro"/>
</dbReference>
<dbReference type="Pfam" id="PF01451">
    <property type="entry name" value="LMWPc"/>
    <property type="match status" value="1"/>
</dbReference>
<dbReference type="InterPro" id="IPR036196">
    <property type="entry name" value="Ptyr_pPase_sf"/>
</dbReference>
<dbReference type="SMART" id="SM00418">
    <property type="entry name" value="HTH_ARSR"/>
    <property type="match status" value="1"/>
</dbReference>
<dbReference type="PANTHER" id="PTHR43428">
    <property type="entry name" value="ARSENATE REDUCTASE"/>
    <property type="match status" value="1"/>
</dbReference>
<dbReference type="KEGG" id="cpeg:CPELA_02700"/>
<dbReference type="InterPro" id="IPR011991">
    <property type="entry name" value="ArsR-like_HTH"/>
</dbReference>
<dbReference type="Proteomes" id="UP000288929">
    <property type="component" value="Chromosome"/>
</dbReference>
<dbReference type="EC" id="2.8.4.2" evidence="3"/>
<dbReference type="Gene3D" id="1.10.10.10">
    <property type="entry name" value="Winged helix-like DNA-binding domain superfamily/Winged helix DNA-binding domain"/>
    <property type="match status" value="1"/>
</dbReference>
<dbReference type="SUPFAM" id="SSF52788">
    <property type="entry name" value="Phosphotyrosine protein phosphatases I"/>
    <property type="match status" value="1"/>
</dbReference>
<dbReference type="PRINTS" id="PR00778">
    <property type="entry name" value="HTHARSR"/>
</dbReference>
<dbReference type="CDD" id="cd00090">
    <property type="entry name" value="HTH_ARSR"/>
    <property type="match status" value="1"/>
</dbReference>
<dbReference type="GO" id="GO:0046685">
    <property type="term" value="P:response to arsenic-containing substance"/>
    <property type="evidence" value="ECO:0007669"/>
    <property type="project" value="UniProtKB-KW"/>
</dbReference>
<keyword evidence="4" id="KW-1185">Reference proteome</keyword>
<dbReference type="AlphaFoldDB" id="A0A410W776"/>
<dbReference type="Gene3D" id="3.40.50.2300">
    <property type="match status" value="1"/>
</dbReference>
<dbReference type="EMBL" id="CP035299">
    <property type="protein sequence ID" value="QAU51825.1"/>
    <property type="molecule type" value="Genomic_DNA"/>
</dbReference>
<accession>A0A410W776</accession>
<dbReference type="OrthoDB" id="9799372at2"/>
<reference evidence="3 4" key="1">
    <citation type="submission" date="2019-01" db="EMBL/GenBank/DDBJ databases">
        <authorList>
            <person name="Ruckert C."/>
            <person name="Busche T."/>
            <person name="Kalinowski J."/>
        </authorList>
    </citation>
    <scope>NUCLEOTIDE SEQUENCE [LARGE SCALE GENOMIC DNA]</scope>
    <source>
        <strain evidence="3 4">136/3</strain>
    </source>
</reference>
<dbReference type="InterPro" id="IPR036388">
    <property type="entry name" value="WH-like_DNA-bd_sf"/>
</dbReference>
<dbReference type="NCBIfam" id="NF033788">
    <property type="entry name" value="HTH_metalloreg"/>
    <property type="match status" value="1"/>
</dbReference>
<gene>
    <name evidence="3" type="primary">arsC2</name>
    <name evidence="3" type="ORF">CPELA_02700</name>
</gene>
<proteinExistence type="predicted"/>
<keyword evidence="1" id="KW-0059">Arsenical resistance</keyword>
<dbReference type="InterPro" id="IPR023485">
    <property type="entry name" value="Ptyr_pPase"/>
</dbReference>
<dbReference type="Pfam" id="PF01022">
    <property type="entry name" value="HTH_5"/>
    <property type="match status" value="1"/>
</dbReference>
<name>A0A410W776_9CORY</name>
<evidence type="ECO:0000256" key="1">
    <source>
        <dbReference type="ARBA" id="ARBA00022849"/>
    </source>
</evidence>
<organism evidence="3 4">
    <name type="scientific">Corynebacterium pelargi</name>
    <dbReference type="NCBI Taxonomy" id="1471400"/>
    <lineage>
        <taxon>Bacteria</taxon>
        <taxon>Bacillati</taxon>
        <taxon>Actinomycetota</taxon>
        <taxon>Actinomycetes</taxon>
        <taxon>Mycobacteriales</taxon>
        <taxon>Corynebacteriaceae</taxon>
        <taxon>Corynebacterium</taxon>
    </lineage>
</organism>
<dbReference type="GO" id="GO:0102100">
    <property type="term" value="F:mycothiol-arsenate ligase activity"/>
    <property type="evidence" value="ECO:0007669"/>
    <property type="project" value="UniProtKB-EC"/>
</dbReference>
<protein>
    <submittedName>
        <fullName evidence="3">Arsenate-mycothiol transferase ArsC2</fullName>
        <ecNumber evidence="3">2.8.4.2</ecNumber>
    </submittedName>
</protein>
<dbReference type="PROSITE" id="PS50987">
    <property type="entry name" value="HTH_ARSR_2"/>
    <property type="match status" value="1"/>
</dbReference>
<feature type="domain" description="HTH arsR-type" evidence="2">
    <location>
        <begin position="22"/>
        <end position="119"/>
    </location>
</feature>
<dbReference type="InterPro" id="IPR036390">
    <property type="entry name" value="WH_DNA-bd_sf"/>
</dbReference>
<dbReference type="PANTHER" id="PTHR43428:SF1">
    <property type="entry name" value="ARSENATE REDUCTASE"/>
    <property type="match status" value="1"/>
</dbReference>